<dbReference type="Proteomes" id="UP000184020">
    <property type="component" value="Unassembled WGS sequence"/>
</dbReference>
<sequence length="134" mass="15815">MLDFDWQFSILNFFNMYELLFWNYCDGIYLNHHEVYEDICEEQIDIDGLEALPVQVIFNRIASVFSKWEKVDDRSWKNNSGVGAFHIRSTPQSIKIDCYGTEGKTMDALVSIMEEFKCALYDPQVPQRYDEMAE</sequence>
<protein>
    <submittedName>
        <fullName evidence="1">Uncharacterized protein</fullName>
    </submittedName>
</protein>
<gene>
    <name evidence="1" type="ORF">SAMN05444372_11211</name>
</gene>
<evidence type="ECO:0000313" key="1">
    <source>
        <dbReference type="EMBL" id="SHG95063.1"/>
    </source>
</evidence>
<reference evidence="2" key="1">
    <citation type="submission" date="2016-11" db="EMBL/GenBank/DDBJ databases">
        <authorList>
            <person name="Varghese N."/>
            <person name="Submissions S."/>
        </authorList>
    </citation>
    <scope>NUCLEOTIDE SEQUENCE [LARGE SCALE GENOMIC DNA]</scope>
    <source>
        <strain evidence="2">DSM 17659</strain>
    </source>
</reference>
<accession>A0A1M5P1J8</accession>
<evidence type="ECO:0000313" key="2">
    <source>
        <dbReference type="Proteomes" id="UP000184020"/>
    </source>
</evidence>
<name>A0A1M5P1J8_9FLAO</name>
<dbReference type="AlphaFoldDB" id="A0A1M5P1J8"/>
<keyword evidence="2" id="KW-1185">Reference proteome</keyword>
<proteinExistence type="predicted"/>
<organism evidence="1 2">
    <name type="scientific">Flavobacterium micromati</name>
    <dbReference type="NCBI Taxonomy" id="229205"/>
    <lineage>
        <taxon>Bacteria</taxon>
        <taxon>Pseudomonadati</taxon>
        <taxon>Bacteroidota</taxon>
        <taxon>Flavobacteriia</taxon>
        <taxon>Flavobacteriales</taxon>
        <taxon>Flavobacteriaceae</taxon>
        <taxon>Flavobacterium</taxon>
    </lineage>
</organism>
<dbReference type="STRING" id="229205.SAMN05444372_11211"/>
<dbReference type="EMBL" id="FQWF01000012">
    <property type="protein sequence ID" value="SHG95063.1"/>
    <property type="molecule type" value="Genomic_DNA"/>
</dbReference>